<dbReference type="Pfam" id="PF20208">
    <property type="entry name" value="ARPP-1"/>
    <property type="match status" value="1"/>
</dbReference>
<proteinExistence type="predicted"/>
<organism evidence="3 4">
    <name type="scientific">Niastella populi</name>
    <dbReference type="NCBI Taxonomy" id="550983"/>
    <lineage>
        <taxon>Bacteria</taxon>
        <taxon>Pseudomonadati</taxon>
        <taxon>Bacteroidota</taxon>
        <taxon>Chitinophagia</taxon>
        <taxon>Chitinophagales</taxon>
        <taxon>Chitinophagaceae</taxon>
        <taxon>Niastella</taxon>
    </lineage>
</organism>
<evidence type="ECO:0000256" key="1">
    <source>
        <dbReference type="SAM" id="MobiDB-lite"/>
    </source>
</evidence>
<evidence type="ECO:0000313" key="3">
    <source>
        <dbReference type="EMBL" id="OQP51927.1"/>
    </source>
</evidence>
<name>A0A1V9F0P8_9BACT</name>
<comment type="caution">
    <text evidence="3">The sequence shown here is derived from an EMBL/GenBank/DDBJ whole genome shotgun (WGS) entry which is preliminary data.</text>
</comment>
<feature type="domain" description="ARG and Rhodanese-Phosphatase-superfamily-associated" evidence="2">
    <location>
        <begin position="38"/>
        <end position="317"/>
    </location>
</feature>
<dbReference type="RefSeq" id="WP_081169802.1">
    <property type="nucleotide sequence ID" value="NZ_LWBP01000215.1"/>
</dbReference>
<keyword evidence="4" id="KW-1185">Reference proteome</keyword>
<reference evidence="4" key="1">
    <citation type="submission" date="2016-04" db="EMBL/GenBank/DDBJ databases">
        <authorList>
            <person name="Chen L."/>
            <person name="Zhuang W."/>
            <person name="Wang G."/>
        </authorList>
    </citation>
    <scope>NUCLEOTIDE SEQUENCE [LARGE SCALE GENOMIC DNA]</scope>
    <source>
        <strain evidence="4">208</strain>
    </source>
</reference>
<gene>
    <name evidence="3" type="ORF">A4R26_28925</name>
</gene>
<sequence>MKQLYLAILLAQPCIAFSQYTYKNLQVNYLETVPSAQSFTYDNLRLYPIHAKQSFTNEFKGIGRYMTLQDAIAKKKVKITENSNSGEVNSLKIENVSNDTIIVITGDVVKGGKQDRIINKDLLLNPKSGKKDLPVFCVEAGRWSAGSSSAHYSNRNYAPAAQSRSAAPAAFNGYYNKGSMGLRKVVEKEKDQSKVWQKVDEINTSNKTTTSTKTYTALTTSAAFTQKLNKYLAFFKTKFATDASVIGVVVVSGNKVLGCDMFATHDLFIQQYESLLHSYATEAILNGKPVTASPAVVNAYMDKLMSDEQTQQRTLNEKGNSFTDKGKKLRVSSFD</sequence>
<dbReference type="AlphaFoldDB" id="A0A1V9F0P8"/>
<evidence type="ECO:0000259" key="2">
    <source>
        <dbReference type="Pfam" id="PF20208"/>
    </source>
</evidence>
<dbReference type="Proteomes" id="UP000192276">
    <property type="component" value="Unassembled WGS sequence"/>
</dbReference>
<evidence type="ECO:0000313" key="4">
    <source>
        <dbReference type="Proteomes" id="UP000192276"/>
    </source>
</evidence>
<dbReference type="OrthoDB" id="9796904at2"/>
<protein>
    <recommendedName>
        <fullName evidence="2">ARG and Rhodanese-Phosphatase-superfamily-associated domain-containing protein</fullName>
    </recommendedName>
</protein>
<dbReference type="EMBL" id="LWBP01000215">
    <property type="protein sequence ID" value="OQP51927.1"/>
    <property type="molecule type" value="Genomic_DNA"/>
</dbReference>
<dbReference type="STRING" id="550983.A4R26_28925"/>
<feature type="region of interest" description="Disordered" evidence="1">
    <location>
        <begin position="315"/>
        <end position="335"/>
    </location>
</feature>
<accession>A0A1V9F0P8</accession>
<dbReference type="InterPro" id="IPR046699">
    <property type="entry name" value="ARPP-1"/>
</dbReference>